<proteinExistence type="predicted"/>
<keyword evidence="2" id="KW-1185">Reference proteome</keyword>
<dbReference type="EMBL" id="CADCXU010028688">
    <property type="protein sequence ID" value="CAB0015159.1"/>
    <property type="molecule type" value="Genomic_DNA"/>
</dbReference>
<sequence>MFEFQAKFKKNRFSQNRKPREIARATSKSYPKKNNRFFYKYSSKPEDNSKNQFLRTLGSIQKYLAWNIG</sequence>
<reference evidence="1 2" key="1">
    <citation type="submission" date="2020-02" db="EMBL/GenBank/DDBJ databases">
        <authorList>
            <person name="Ferguson B K."/>
        </authorList>
    </citation>
    <scope>NUCLEOTIDE SEQUENCE [LARGE SCALE GENOMIC DNA]</scope>
</reference>
<name>A0A6H5HBQ0_9HEMI</name>
<dbReference type="AlphaFoldDB" id="A0A6H5HBQ0"/>
<feature type="non-terminal residue" evidence="1">
    <location>
        <position position="69"/>
    </location>
</feature>
<evidence type="ECO:0000313" key="1">
    <source>
        <dbReference type="EMBL" id="CAB0015159.1"/>
    </source>
</evidence>
<gene>
    <name evidence="1" type="ORF">NTEN_LOCUS19524</name>
</gene>
<evidence type="ECO:0000313" key="2">
    <source>
        <dbReference type="Proteomes" id="UP000479000"/>
    </source>
</evidence>
<organism evidence="1 2">
    <name type="scientific">Nesidiocoris tenuis</name>
    <dbReference type="NCBI Taxonomy" id="355587"/>
    <lineage>
        <taxon>Eukaryota</taxon>
        <taxon>Metazoa</taxon>
        <taxon>Ecdysozoa</taxon>
        <taxon>Arthropoda</taxon>
        <taxon>Hexapoda</taxon>
        <taxon>Insecta</taxon>
        <taxon>Pterygota</taxon>
        <taxon>Neoptera</taxon>
        <taxon>Paraneoptera</taxon>
        <taxon>Hemiptera</taxon>
        <taxon>Heteroptera</taxon>
        <taxon>Panheteroptera</taxon>
        <taxon>Cimicomorpha</taxon>
        <taxon>Miridae</taxon>
        <taxon>Dicyphina</taxon>
        <taxon>Nesidiocoris</taxon>
    </lineage>
</organism>
<dbReference type="Proteomes" id="UP000479000">
    <property type="component" value="Unassembled WGS sequence"/>
</dbReference>
<accession>A0A6H5HBQ0</accession>
<protein>
    <submittedName>
        <fullName evidence="1">Uncharacterized protein</fullName>
    </submittedName>
</protein>